<dbReference type="EMBL" id="FNAK01000007">
    <property type="protein sequence ID" value="SDE52272.1"/>
    <property type="molecule type" value="Genomic_DNA"/>
</dbReference>
<comment type="catalytic activity">
    <reaction evidence="1">
        <text>a beta-lactam + H2O = a substituted beta-amino acid</text>
        <dbReference type="Rhea" id="RHEA:20401"/>
        <dbReference type="ChEBI" id="CHEBI:15377"/>
        <dbReference type="ChEBI" id="CHEBI:35627"/>
        <dbReference type="ChEBI" id="CHEBI:140347"/>
        <dbReference type="EC" id="3.5.2.6"/>
    </reaction>
</comment>
<feature type="signal peptide" evidence="13">
    <location>
        <begin position="1"/>
        <end position="23"/>
    </location>
</feature>
<feature type="domain" description="Metallo-beta-lactamase" evidence="14">
    <location>
        <begin position="277"/>
        <end position="454"/>
    </location>
</feature>
<evidence type="ECO:0000256" key="10">
    <source>
        <dbReference type="ARBA" id="ARBA00022801"/>
    </source>
</evidence>
<keyword evidence="11" id="KW-0862">Zinc</keyword>
<dbReference type="InterPro" id="IPR050855">
    <property type="entry name" value="NDM-1-like"/>
</dbReference>
<dbReference type="AlphaFoldDB" id="A0A1G7DLA5"/>
<keyword evidence="16" id="KW-1185">Reference proteome</keyword>
<name>A0A1G7DLA5_9PROT</name>
<dbReference type="GO" id="GO:0008270">
    <property type="term" value="F:zinc ion binding"/>
    <property type="evidence" value="ECO:0007669"/>
    <property type="project" value="InterPro"/>
</dbReference>
<proteinExistence type="inferred from homology"/>
<gene>
    <name evidence="15" type="ORF">SAMN04488071_3160</name>
</gene>
<keyword evidence="8 13" id="KW-0732">Signal</keyword>
<evidence type="ECO:0000256" key="4">
    <source>
        <dbReference type="ARBA" id="ARBA00005250"/>
    </source>
</evidence>
<evidence type="ECO:0000256" key="6">
    <source>
        <dbReference type="ARBA" id="ARBA00012865"/>
    </source>
</evidence>
<organism evidence="15 16">
    <name type="scientific">Kordiimonas lacus</name>
    <dbReference type="NCBI Taxonomy" id="637679"/>
    <lineage>
        <taxon>Bacteria</taxon>
        <taxon>Pseudomonadati</taxon>
        <taxon>Pseudomonadota</taxon>
        <taxon>Alphaproteobacteria</taxon>
        <taxon>Kordiimonadales</taxon>
        <taxon>Kordiimonadaceae</taxon>
        <taxon>Kordiimonas</taxon>
    </lineage>
</organism>
<evidence type="ECO:0000313" key="15">
    <source>
        <dbReference type="EMBL" id="SDE52272.1"/>
    </source>
</evidence>
<evidence type="ECO:0000256" key="11">
    <source>
        <dbReference type="ARBA" id="ARBA00022833"/>
    </source>
</evidence>
<evidence type="ECO:0000256" key="1">
    <source>
        <dbReference type="ARBA" id="ARBA00001526"/>
    </source>
</evidence>
<dbReference type="PANTHER" id="PTHR42951">
    <property type="entry name" value="METALLO-BETA-LACTAMASE DOMAIN-CONTAINING"/>
    <property type="match status" value="1"/>
</dbReference>
<dbReference type="Proteomes" id="UP000183685">
    <property type="component" value="Unassembled WGS sequence"/>
</dbReference>
<feature type="chain" id="PRO_5010183244" description="beta-lactamase" evidence="13">
    <location>
        <begin position="24"/>
        <end position="486"/>
    </location>
</feature>
<evidence type="ECO:0000259" key="14">
    <source>
        <dbReference type="SMART" id="SM00849"/>
    </source>
</evidence>
<dbReference type="EC" id="3.5.2.6" evidence="6"/>
<evidence type="ECO:0000313" key="16">
    <source>
        <dbReference type="Proteomes" id="UP000183685"/>
    </source>
</evidence>
<dbReference type="GO" id="GO:0008800">
    <property type="term" value="F:beta-lactamase activity"/>
    <property type="evidence" value="ECO:0007669"/>
    <property type="project" value="UniProtKB-EC"/>
</dbReference>
<accession>A0A1G7DLA5</accession>
<evidence type="ECO:0000256" key="3">
    <source>
        <dbReference type="ARBA" id="ARBA00004418"/>
    </source>
</evidence>
<comment type="subcellular location">
    <subcellularLocation>
        <location evidence="3">Periplasm</location>
    </subcellularLocation>
</comment>
<dbReference type="InterPro" id="IPR001279">
    <property type="entry name" value="Metallo-B-lactamas"/>
</dbReference>
<keyword evidence="10" id="KW-0378">Hydrolase</keyword>
<dbReference type="PANTHER" id="PTHR42951:SF4">
    <property type="entry name" value="ACYL-COENZYME A THIOESTERASE MBLAC2"/>
    <property type="match status" value="1"/>
</dbReference>
<evidence type="ECO:0000256" key="9">
    <source>
        <dbReference type="ARBA" id="ARBA00022764"/>
    </source>
</evidence>
<evidence type="ECO:0000256" key="12">
    <source>
        <dbReference type="ARBA" id="ARBA00023251"/>
    </source>
</evidence>
<comment type="cofactor">
    <cofactor evidence="2">
        <name>Zn(2+)</name>
        <dbReference type="ChEBI" id="CHEBI:29105"/>
    </cofactor>
</comment>
<dbReference type="InterPro" id="IPR001018">
    <property type="entry name" value="Beta-lactamase_class-B_CS"/>
</dbReference>
<reference evidence="15 16" key="1">
    <citation type="submission" date="2016-10" db="EMBL/GenBank/DDBJ databases">
        <authorList>
            <person name="de Groot N.N."/>
        </authorList>
    </citation>
    <scope>NUCLEOTIDE SEQUENCE [LARGE SCALE GENOMIC DNA]</scope>
    <source>
        <strain evidence="15 16">CGMCC 1.9109</strain>
    </source>
</reference>
<evidence type="ECO:0000256" key="8">
    <source>
        <dbReference type="ARBA" id="ARBA00022729"/>
    </source>
</evidence>
<keyword evidence="12" id="KW-0046">Antibiotic resistance</keyword>
<comment type="subunit">
    <text evidence="5">Monomer.</text>
</comment>
<comment type="similarity">
    <text evidence="4">Belongs to the metallo-beta-lactamase superfamily. Class-B beta-lactamase family.</text>
</comment>
<dbReference type="STRING" id="637679.GCA_001550055_02146"/>
<dbReference type="SUPFAM" id="SSF56281">
    <property type="entry name" value="Metallo-hydrolase/oxidoreductase"/>
    <property type="match status" value="1"/>
</dbReference>
<dbReference type="Gene3D" id="3.60.15.10">
    <property type="entry name" value="Ribonuclease Z/Hydroxyacylglutathione hydrolase-like"/>
    <property type="match status" value="1"/>
</dbReference>
<dbReference type="PROSITE" id="PS00743">
    <property type="entry name" value="BETA_LACTAMASE_B_1"/>
    <property type="match status" value="1"/>
</dbReference>
<protein>
    <recommendedName>
        <fullName evidence="6">beta-lactamase</fullName>
        <ecNumber evidence="6">3.5.2.6</ecNumber>
    </recommendedName>
</protein>
<evidence type="ECO:0000256" key="7">
    <source>
        <dbReference type="ARBA" id="ARBA00022723"/>
    </source>
</evidence>
<dbReference type="GO" id="GO:0017001">
    <property type="term" value="P:antibiotic catabolic process"/>
    <property type="evidence" value="ECO:0007669"/>
    <property type="project" value="InterPro"/>
</dbReference>
<keyword evidence="7" id="KW-0479">Metal-binding</keyword>
<dbReference type="SMART" id="SM00849">
    <property type="entry name" value="Lactamase_B"/>
    <property type="match status" value="1"/>
</dbReference>
<sequence>MLAKNLWAVTATWIALSSMPAFAGDREEALIEKAIAAYGGEALLNLQTLRVNDTYKSFRRGQSRSPSETDQVTYVTSTTIDYGKRRKSAQSIGGVYVQGLYVQHSFYDGATGYQLHHSAKTAAERPRLGFSRADRGLSWRLDIALVKLLSEARADSSYKGTGVHRGKPQQLISFHPEGYPEFTLHIDEDTGLVSKMTRPDAENGGQYVYVFSDYQKQDGFTFAADTYVMRRGKPDSLTATRTLDFNIDIDAAYAVPATYGTPPKTLDFAEMSVQKLADNVYHVGQGGAFSIFIDAGDYLIASGGYHGLKDRLDAVQASLGTTKPLRYQIVTHHHDDHIGGLREVADLGVTFIVAEDHVEAVRAAAHTELPDERFLIAGENNRYANGLVQVVDIASWHADHNLVTYIPGAKIVFSADHFFTFKETGAPDPAEMYAQFRTALEGYGLDTQHFAAAHSGRILSREDLIHASTGPFKELACPEGWDFCQN</sequence>
<dbReference type="InterPro" id="IPR036866">
    <property type="entry name" value="RibonucZ/Hydroxyglut_hydro"/>
</dbReference>
<dbReference type="GO" id="GO:0042597">
    <property type="term" value="C:periplasmic space"/>
    <property type="evidence" value="ECO:0007669"/>
    <property type="project" value="UniProtKB-SubCell"/>
</dbReference>
<dbReference type="RefSeq" id="WP_068304832.1">
    <property type="nucleotide sequence ID" value="NZ_FNAK01000007.1"/>
</dbReference>
<keyword evidence="9" id="KW-0574">Periplasm</keyword>
<evidence type="ECO:0000256" key="2">
    <source>
        <dbReference type="ARBA" id="ARBA00001947"/>
    </source>
</evidence>
<evidence type="ECO:0000256" key="13">
    <source>
        <dbReference type="SAM" id="SignalP"/>
    </source>
</evidence>
<dbReference type="GO" id="GO:0046677">
    <property type="term" value="P:response to antibiotic"/>
    <property type="evidence" value="ECO:0007669"/>
    <property type="project" value="UniProtKB-KW"/>
</dbReference>
<evidence type="ECO:0000256" key="5">
    <source>
        <dbReference type="ARBA" id="ARBA00011245"/>
    </source>
</evidence>